<proteinExistence type="inferred from homology"/>
<gene>
    <name evidence="3" type="ORF">DYH56_00645</name>
</gene>
<dbReference type="EMBL" id="QUAJ01000001">
    <property type="protein sequence ID" value="REI43195.1"/>
    <property type="molecule type" value="Genomic_DNA"/>
</dbReference>
<sequence>MQTLVIGGSGFIGVNLVNELLKSEKKIYIYDKVNDKKSKLSLLNITLIEGDLKDIKKLENIIKEYQIERIIHLASSLIPSSNEQDLELEMENVVNPTIKLINSLERLKIKEFIYFSSGGTVYGDYKENGIYKEIDSLNPINYYGWTKVLLENYIKLSSKSNNFNYLIIRPSNPYGMSINQLKHQGIIPIFIKKLVNNEKIEIWGDGSVIRDFITIEDLCRLSSNLILNKTIKNEVFNIGSGRGVSIKKIIEMIEEITNKKFEIIYKDSRLEDSKKMILDIQKIQKIQKIDLITLKEGITYIYETCVKESTLKYEK</sequence>
<dbReference type="RefSeq" id="WP_114640915.1">
    <property type="nucleotide sequence ID" value="NZ_JAACIO010000001.1"/>
</dbReference>
<dbReference type="InterPro" id="IPR001509">
    <property type="entry name" value="Epimerase_deHydtase"/>
</dbReference>
<comment type="caution">
    <text evidence="3">The sequence shown here is derived from an EMBL/GenBank/DDBJ whole genome shotgun (WGS) entry which is preliminary data.</text>
</comment>
<accession>A0ABX9KKW3</accession>
<dbReference type="InterPro" id="IPR036291">
    <property type="entry name" value="NAD(P)-bd_dom_sf"/>
</dbReference>
<evidence type="ECO:0000313" key="3">
    <source>
        <dbReference type="EMBL" id="REI43195.1"/>
    </source>
</evidence>
<protein>
    <submittedName>
        <fullName evidence="3">NAD-dependent epimerase/dehydratase family protein</fullName>
    </submittedName>
</protein>
<dbReference type="PANTHER" id="PTHR43000">
    <property type="entry name" value="DTDP-D-GLUCOSE 4,6-DEHYDRATASE-RELATED"/>
    <property type="match status" value="1"/>
</dbReference>
<dbReference type="Pfam" id="PF01370">
    <property type="entry name" value="Epimerase"/>
    <property type="match status" value="1"/>
</dbReference>
<dbReference type="Gene3D" id="3.90.25.10">
    <property type="entry name" value="UDP-galactose 4-epimerase, domain 1"/>
    <property type="match status" value="1"/>
</dbReference>
<reference evidence="3 4" key="1">
    <citation type="submission" date="2018-08" db="EMBL/GenBank/DDBJ databases">
        <title>Draft genome sequence of Psychrilyobacter sp. strain SD5 isolated from Black Sea water.</title>
        <authorList>
            <person name="Yadav S."/>
            <person name="Villanueva L."/>
            <person name="Damste J.S.S."/>
        </authorList>
    </citation>
    <scope>NUCLEOTIDE SEQUENCE [LARGE SCALE GENOMIC DNA]</scope>
    <source>
        <strain evidence="3 4">SD5</strain>
    </source>
</reference>
<evidence type="ECO:0000259" key="2">
    <source>
        <dbReference type="Pfam" id="PF01370"/>
    </source>
</evidence>
<dbReference type="Proteomes" id="UP000263486">
    <property type="component" value="Unassembled WGS sequence"/>
</dbReference>
<evidence type="ECO:0000313" key="4">
    <source>
        <dbReference type="Proteomes" id="UP000263486"/>
    </source>
</evidence>
<dbReference type="Gene3D" id="3.40.50.720">
    <property type="entry name" value="NAD(P)-binding Rossmann-like Domain"/>
    <property type="match status" value="1"/>
</dbReference>
<organism evidence="3 4">
    <name type="scientific">Psychrilyobacter piezotolerans</name>
    <dbReference type="NCBI Taxonomy" id="2293438"/>
    <lineage>
        <taxon>Bacteria</taxon>
        <taxon>Fusobacteriati</taxon>
        <taxon>Fusobacteriota</taxon>
        <taxon>Fusobacteriia</taxon>
        <taxon>Fusobacteriales</taxon>
        <taxon>Fusobacteriaceae</taxon>
        <taxon>Psychrilyobacter</taxon>
    </lineage>
</organism>
<evidence type="ECO:0000256" key="1">
    <source>
        <dbReference type="ARBA" id="ARBA00007637"/>
    </source>
</evidence>
<keyword evidence="4" id="KW-1185">Reference proteome</keyword>
<name>A0ABX9KKW3_9FUSO</name>
<comment type="similarity">
    <text evidence="1">Belongs to the NAD(P)-dependent epimerase/dehydratase family.</text>
</comment>
<dbReference type="SUPFAM" id="SSF51735">
    <property type="entry name" value="NAD(P)-binding Rossmann-fold domains"/>
    <property type="match status" value="1"/>
</dbReference>
<feature type="domain" description="NAD-dependent epimerase/dehydratase" evidence="2">
    <location>
        <begin position="4"/>
        <end position="239"/>
    </location>
</feature>